<dbReference type="Gramene" id="TVU33238">
    <property type="protein sequence ID" value="TVU33238"/>
    <property type="gene ID" value="EJB05_25028"/>
</dbReference>
<dbReference type="EMBL" id="RWGY01000011">
    <property type="protein sequence ID" value="TVU33238.1"/>
    <property type="molecule type" value="Genomic_DNA"/>
</dbReference>
<evidence type="ECO:0000256" key="1">
    <source>
        <dbReference type="SAM" id="MobiDB-lite"/>
    </source>
</evidence>
<dbReference type="Pfam" id="PF13962">
    <property type="entry name" value="PGG"/>
    <property type="match status" value="5"/>
</dbReference>
<keyword evidence="2" id="KW-0472">Membrane</keyword>
<feature type="transmembrane region" description="Helical" evidence="2">
    <location>
        <begin position="833"/>
        <end position="856"/>
    </location>
</feature>
<feature type="transmembrane region" description="Helical" evidence="2">
    <location>
        <begin position="667"/>
        <end position="687"/>
    </location>
</feature>
<feature type="transmembrane region" description="Helical" evidence="2">
    <location>
        <begin position="618"/>
        <end position="635"/>
    </location>
</feature>
<evidence type="ECO:0000256" key="2">
    <source>
        <dbReference type="SAM" id="Phobius"/>
    </source>
</evidence>
<feature type="transmembrane region" description="Helical" evidence="2">
    <location>
        <begin position="202"/>
        <end position="219"/>
    </location>
</feature>
<proteinExistence type="predicted"/>
<feature type="transmembrane region" description="Helical" evidence="2">
    <location>
        <begin position="545"/>
        <end position="562"/>
    </location>
</feature>
<feature type="transmembrane region" description="Helical" evidence="2">
    <location>
        <begin position="291"/>
        <end position="309"/>
    </location>
</feature>
<feature type="transmembrane region" description="Helical" evidence="2">
    <location>
        <begin position="892"/>
        <end position="915"/>
    </location>
</feature>
<keyword evidence="2" id="KW-0812">Transmembrane</keyword>
<reference evidence="4 5" key="1">
    <citation type="journal article" date="2019" name="Sci. Rep.">
        <title>A high-quality genome of Eragrostis curvula grass provides insights into Poaceae evolution and supports new strategies to enhance forage quality.</title>
        <authorList>
            <person name="Carballo J."/>
            <person name="Santos B.A.C.M."/>
            <person name="Zappacosta D."/>
            <person name="Garbus I."/>
            <person name="Selva J.P."/>
            <person name="Gallo C.A."/>
            <person name="Diaz A."/>
            <person name="Albertini E."/>
            <person name="Caccamo M."/>
            <person name="Echenique V."/>
        </authorList>
    </citation>
    <scope>NUCLEOTIDE SEQUENCE [LARGE SCALE GENOMIC DNA]</scope>
    <source>
        <strain evidence="5">cv. Victoria</strain>
        <tissue evidence="4">Leaf</tissue>
    </source>
</reference>
<comment type="caution">
    <text evidence="4">The sequence shown here is derived from an EMBL/GenBank/DDBJ whole genome shotgun (WGS) entry which is preliminary data.</text>
</comment>
<evidence type="ECO:0000313" key="5">
    <source>
        <dbReference type="Proteomes" id="UP000324897"/>
    </source>
</evidence>
<dbReference type="OrthoDB" id="636317at2759"/>
<dbReference type="PANTHER" id="PTHR24177">
    <property type="entry name" value="CASKIN"/>
    <property type="match status" value="1"/>
</dbReference>
<organism evidence="4 5">
    <name type="scientific">Eragrostis curvula</name>
    <name type="common">weeping love grass</name>
    <dbReference type="NCBI Taxonomy" id="38414"/>
    <lineage>
        <taxon>Eukaryota</taxon>
        <taxon>Viridiplantae</taxon>
        <taxon>Streptophyta</taxon>
        <taxon>Embryophyta</taxon>
        <taxon>Tracheophyta</taxon>
        <taxon>Spermatophyta</taxon>
        <taxon>Magnoliopsida</taxon>
        <taxon>Liliopsida</taxon>
        <taxon>Poales</taxon>
        <taxon>Poaceae</taxon>
        <taxon>PACMAD clade</taxon>
        <taxon>Chloridoideae</taxon>
        <taxon>Eragrostideae</taxon>
        <taxon>Eragrostidinae</taxon>
        <taxon>Eragrostis</taxon>
    </lineage>
</organism>
<keyword evidence="5" id="KW-1185">Reference proteome</keyword>
<evidence type="ECO:0000259" key="3">
    <source>
        <dbReference type="Pfam" id="PF13962"/>
    </source>
</evidence>
<dbReference type="InterPro" id="IPR026961">
    <property type="entry name" value="PGG_dom"/>
</dbReference>
<dbReference type="Proteomes" id="UP000324897">
    <property type="component" value="Chromosome 1"/>
</dbReference>
<feature type="region of interest" description="Disordered" evidence="1">
    <location>
        <begin position="369"/>
        <end position="409"/>
    </location>
</feature>
<feature type="compositionally biased region" description="Basic and acidic residues" evidence="1">
    <location>
        <begin position="390"/>
        <end position="407"/>
    </location>
</feature>
<feature type="transmembrane region" description="Helical" evidence="2">
    <location>
        <begin position="53"/>
        <end position="71"/>
    </location>
</feature>
<feature type="transmembrane region" description="Helical" evidence="2">
    <location>
        <begin position="130"/>
        <end position="150"/>
    </location>
</feature>
<gene>
    <name evidence="4" type="ORF">EJB05_25028</name>
</gene>
<feature type="transmembrane region" description="Helical" evidence="2">
    <location>
        <begin position="699"/>
        <end position="716"/>
    </location>
</feature>
<feature type="transmembrane region" description="Helical" evidence="2">
    <location>
        <begin position="868"/>
        <end position="886"/>
    </location>
</feature>
<evidence type="ECO:0000313" key="4">
    <source>
        <dbReference type="EMBL" id="TVU33238.1"/>
    </source>
</evidence>
<feature type="transmembrane region" description="Helical" evidence="2">
    <location>
        <begin position="464"/>
        <end position="481"/>
    </location>
</feature>
<feature type="transmembrane region" description="Helical" evidence="2">
    <location>
        <begin position="101"/>
        <end position="121"/>
    </location>
</feature>
<feature type="transmembrane region" description="Helical" evidence="2">
    <location>
        <begin position="258"/>
        <end position="279"/>
    </location>
</feature>
<feature type="transmembrane region" description="Helical" evidence="2">
    <location>
        <begin position="574"/>
        <end position="597"/>
    </location>
</feature>
<keyword evidence="2" id="KW-1133">Transmembrane helix</keyword>
<feature type="domain" description="PGG" evidence="3">
    <location>
        <begin position="194"/>
        <end position="313"/>
    </location>
</feature>
<protein>
    <recommendedName>
        <fullName evidence="3">PGG domain-containing protein</fullName>
    </recommendedName>
</protein>
<feature type="region of interest" description="Disordered" evidence="1">
    <location>
        <begin position="1"/>
        <end position="36"/>
    </location>
</feature>
<feature type="transmembrane region" description="Helical" evidence="2">
    <location>
        <begin position="788"/>
        <end position="805"/>
    </location>
</feature>
<feature type="non-terminal residue" evidence="4">
    <location>
        <position position="1"/>
    </location>
</feature>
<feature type="domain" description="PGG" evidence="3">
    <location>
        <begin position="611"/>
        <end position="722"/>
    </location>
</feature>
<accession>A0A5J9VC40</accession>
<feature type="domain" description="PGG" evidence="3">
    <location>
        <begin position="48"/>
        <end position="156"/>
    </location>
</feature>
<dbReference type="AlphaFoldDB" id="A0A5J9VC40"/>
<dbReference type="GO" id="GO:0016020">
    <property type="term" value="C:membrane"/>
    <property type="evidence" value="ECO:0007669"/>
    <property type="project" value="TreeGrafter"/>
</dbReference>
<feature type="transmembrane region" description="Helical" evidence="2">
    <location>
        <begin position="512"/>
        <end position="533"/>
    </location>
</feature>
<feature type="transmembrane region" description="Helical" evidence="2">
    <location>
        <begin position="728"/>
        <end position="748"/>
    </location>
</feature>
<feature type="transmembrane region" description="Helical" evidence="2">
    <location>
        <begin position="162"/>
        <end position="181"/>
    </location>
</feature>
<dbReference type="PANTHER" id="PTHR24177:SF238">
    <property type="entry name" value="PGG DOMAIN-CONTAINING PROTEIN"/>
    <property type="match status" value="1"/>
</dbReference>
<feature type="transmembrane region" description="Helical" evidence="2">
    <location>
        <begin position="321"/>
        <end position="342"/>
    </location>
</feature>
<name>A0A5J9VC40_9POAL</name>
<feature type="domain" description="PGG" evidence="3">
    <location>
        <begin position="783"/>
        <end position="890"/>
    </location>
</feature>
<feature type="domain" description="PGG" evidence="3">
    <location>
        <begin position="456"/>
        <end position="567"/>
    </location>
</feature>
<feature type="region of interest" description="Disordered" evidence="1">
    <location>
        <begin position="759"/>
        <end position="779"/>
    </location>
</feature>
<sequence length="941" mass="104222">MSDSTQPHDNALPFCNTGPGSGEIEDNHSEGGNNGGNVNGDGDFDLLWSLRKYLVLLGILAVSVTYTSGLTPPGGFWSKKQDGHKAGDHVLLVEFAERHAVFFHCNSTAFAASLVLLILLLSKRLTRQKVWLRSMQVIMIVDLFSLMGAYAAGSCRALKSSIYILVLVLAVSIYICIHVLAASKWFPMFGEYQKEMEEAQKFILMLVTFSATVTYQAGLSPPGGFWAENDYLSGSSPPYKNRPATSVLRSHYIHRYNVFISCNSTSFVASLVTIILLLSPTLTKHTMKSKAVAVCVFIDLCCLIGAYAAGCCRDVATSFYVMGIIIIVLISIAFLAGIFAYGPVAEKLKKMKSYTRQFIMRRLGSSKRGRITSMTNPEHESIAAPTQDSASEHHMVRRRPSESEHHNARNQQLSYTAQGESSGECTHVHEEIATNAAAATDNASNSSQGNRQEIEKHLKKTRTCLLLLAILAVSLTYQSGLNPPGGFWSTSKNNHLVGDRILEDNNHRRFLAFFYLDAIAFVASLVMIVVLLNKIMIEKVAKRRELQICMIVNLLSLTWSFIMGSCRETKRSIFISLLLVCLVLVIFSCLVVAHARLSEKEGSSSSTTCEKDMDQRRSLILTLAILVATVTYQAGMNPPGGVWSDDGVSGIPGYPILQDTHPVRYDVFYYSNSVSFVTSVVITILLLNKESFEHGIKFYTLRICLVLDLVSLLIAYGAGSCRNWNESLFLIIVAVLVLIALVIQLLLFDMHQTSRLGTPEIPQQTVTPESPESSEDRREKIKRKRDKYLMLIAILAASVTYQAGLSPPGGFWSDDEGHVAGNPLLHDTYHRRYMIFFSFNAFSFMASIVVIMLLLSKSFRNKECRLEVLLVIMILDLLALMTAFAAGSCRKVVTSIYVFVLVAGVVIYLVIVIGLSKRVAKYLRHCKSIGRRLPGRNTATE</sequence>